<dbReference type="PANTHER" id="PTHR48083">
    <property type="entry name" value="MEDIUM-CHAIN SPECIFIC ACYL-COA DEHYDROGENASE, MITOCHONDRIAL-RELATED"/>
    <property type="match status" value="1"/>
</dbReference>
<keyword evidence="4" id="KW-1185">Reference proteome</keyword>
<dbReference type="InterPro" id="IPR050741">
    <property type="entry name" value="Acyl-CoA_dehydrogenase"/>
</dbReference>
<dbReference type="EMBL" id="CP036501">
    <property type="protein sequence ID" value="UZP74590.1"/>
    <property type="molecule type" value="Genomic_DNA"/>
</dbReference>
<dbReference type="Gene3D" id="2.40.110.10">
    <property type="entry name" value="Butyryl-CoA Dehydrogenase, subunit A, domain 2"/>
    <property type="match status" value="1"/>
</dbReference>
<proteinExistence type="predicted"/>
<evidence type="ECO:0000313" key="3">
    <source>
        <dbReference type="EMBL" id="UZP74590.1"/>
    </source>
</evidence>
<dbReference type="InterPro" id="IPR036250">
    <property type="entry name" value="AcylCo_DH-like_C"/>
</dbReference>
<evidence type="ECO:0000313" key="4">
    <source>
        <dbReference type="Proteomes" id="UP001317963"/>
    </source>
</evidence>
<dbReference type="PIRSF" id="PIRSF016578">
    <property type="entry name" value="HsaA"/>
    <property type="match status" value="1"/>
</dbReference>
<gene>
    <name evidence="3" type="ORF">E0F26_07485</name>
</gene>
<dbReference type="Gene3D" id="1.20.140.10">
    <property type="entry name" value="Butyryl-CoA Dehydrogenase, subunit A, domain 3"/>
    <property type="match status" value="1"/>
</dbReference>
<dbReference type="RefSeq" id="WP_279241046.1">
    <property type="nucleotide sequence ID" value="NZ_CP036501.1"/>
</dbReference>
<dbReference type="InterPro" id="IPR009100">
    <property type="entry name" value="AcylCoA_DH/oxidase_NM_dom_sf"/>
</dbReference>
<keyword evidence="3" id="KW-0503">Monooxygenase</keyword>
<sequence>MSTHEPVVTKQILDLIASKSDEQRASRRMSKDVVDALKECGFFTMLLPKQWGGLERKPQEFFAEQVRIAEADMSTAWAGGIIAVHAFQLALMSEEAQREVYENDPNTLISSSYNPVGARAEMCEGGFMLHGRWGWSSGSDHCTWALLGGVIPGDGYRTFLVPRSQYDIEDTWDVMGLQGTGSNDVVISEPIFVPEHRTHKQMDGFNCVNDQENPMYDLSWAQTFVRVVNSAAIGALKKAVKVFVDAKQGNSTTDMTKFAGDVETQERLAKVLNTIGELEAVMFHNFNKMEAANWKPTLEERIMYRYQASIVIDKAIEAIDTLFDVAGGRSVFNGHPLQQLWHDIHIARCHVANNPTAFARNLGSVTLGMENKDVFI</sequence>
<dbReference type="GO" id="GO:0004497">
    <property type="term" value="F:monooxygenase activity"/>
    <property type="evidence" value="ECO:0007669"/>
    <property type="project" value="UniProtKB-KW"/>
</dbReference>
<dbReference type="InterPro" id="IPR046373">
    <property type="entry name" value="Acyl-CoA_Oxase/DH_mid-dom_sf"/>
</dbReference>
<evidence type="ECO:0000256" key="1">
    <source>
        <dbReference type="ARBA" id="ARBA00023002"/>
    </source>
</evidence>
<dbReference type="SUPFAM" id="SSF47203">
    <property type="entry name" value="Acyl-CoA dehydrogenase C-terminal domain-like"/>
    <property type="match status" value="1"/>
</dbReference>
<name>A0ABY6Q6R8_9GAMM</name>
<dbReference type="InterPro" id="IPR013107">
    <property type="entry name" value="Acyl-CoA_DH_C"/>
</dbReference>
<keyword evidence="1" id="KW-0560">Oxidoreductase</keyword>
<organism evidence="3 4">
    <name type="scientific">Candidatus Paraluminiphilus aquimaris</name>
    <dbReference type="NCBI Taxonomy" id="2518994"/>
    <lineage>
        <taxon>Bacteria</taxon>
        <taxon>Pseudomonadati</taxon>
        <taxon>Pseudomonadota</taxon>
        <taxon>Gammaproteobacteria</taxon>
        <taxon>Cellvibrionales</taxon>
        <taxon>Halieaceae</taxon>
        <taxon>Candidatus Paraluminiphilus</taxon>
    </lineage>
</organism>
<protein>
    <submittedName>
        <fullName evidence="3">Flavin-dependent monooxygenase</fullName>
    </submittedName>
</protein>
<feature type="domain" description="Acyl-CoA dehydrogenase C-terminal" evidence="2">
    <location>
        <begin position="230"/>
        <end position="354"/>
    </location>
</feature>
<dbReference type="Proteomes" id="UP001317963">
    <property type="component" value="Chromosome"/>
</dbReference>
<dbReference type="SUPFAM" id="SSF56645">
    <property type="entry name" value="Acyl-CoA dehydrogenase NM domain-like"/>
    <property type="match status" value="1"/>
</dbReference>
<dbReference type="Gene3D" id="1.10.540.10">
    <property type="entry name" value="Acyl-CoA dehydrogenase/oxidase, N-terminal domain"/>
    <property type="match status" value="1"/>
</dbReference>
<dbReference type="PANTHER" id="PTHR48083:SF19">
    <property type="entry name" value="FLAVIN-DEPENDENT MONOOXYGENASE, OXYGENASE SUBUNIT HSAA"/>
    <property type="match status" value="1"/>
</dbReference>
<accession>A0ABY6Q6R8</accession>
<dbReference type="InterPro" id="IPR037069">
    <property type="entry name" value="AcylCoA_DH/ox_N_sf"/>
</dbReference>
<evidence type="ECO:0000259" key="2">
    <source>
        <dbReference type="Pfam" id="PF08028"/>
    </source>
</evidence>
<reference evidence="3 4" key="1">
    <citation type="submission" date="2019-02" db="EMBL/GenBank/DDBJ databases">
        <title>Halieaceae_genomes.</title>
        <authorList>
            <person name="Li S.-H."/>
        </authorList>
    </citation>
    <scope>NUCLEOTIDE SEQUENCE [LARGE SCALE GENOMIC DNA]</scope>
    <source>
        <strain evidence="3 4">JH123</strain>
    </source>
</reference>
<dbReference type="Pfam" id="PF08028">
    <property type="entry name" value="Acyl-CoA_dh_2"/>
    <property type="match status" value="1"/>
</dbReference>